<dbReference type="Proteomes" id="UP000308600">
    <property type="component" value="Unassembled WGS sequence"/>
</dbReference>
<sequence>MFLNPAFNASKTLYRSVCRSSRRFSTYTATDTSLRVQSLDRSFSYVWLRDSCQSSPTCIHPTTLQKVHKTSDIPVDIKPIEHGINFQEDGVKIKWTDGHESFFQAAFLKRHSSKSGLFNFHKDVASVPWDTASLSSSNLHTRYSSLQEPASLAAAVQQLLRYGMLIIEGVPNSETDDKTCELRKLSAYFGHIRPTFYGETWDVRNVRNSRNVAYTNLDLGLHQDLLYFEHPPRYQILHALRNRVEGGLSRFVDATFVGYALQKTHPNDFDVLTSTPVAFHYINDGHHLHFEHPTLEIHNGEIQYINYSPPFQAPLPVDTPAEFYPAFKRFTQMLNDESVTWETLLKEGDAVIFDNRRILHARTEFRDIETTGEKGDALEGETTRWLKGCYLEADAVMDRYRVLTTQLEKA</sequence>
<protein>
    <submittedName>
        <fullName evidence="1">Clavaminate synthase-like protein</fullName>
    </submittedName>
</protein>
<gene>
    <name evidence="1" type="ORF">BDN72DRAFT_954751</name>
</gene>
<reference evidence="1 2" key="1">
    <citation type="journal article" date="2019" name="Nat. Ecol. Evol.">
        <title>Megaphylogeny resolves global patterns of mushroom evolution.</title>
        <authorList>
            <person name="Varga T."/>
            <person name="Krizsan K."/>
            <person name="Foldi C."/>
            <person name="Dima B."/>
            <person name="Sanchez-Garcia M."/>
            <person name="Sanchez-Ramirez S."/>
            <person name="Szollosi G.J."/>
            <person name="Szarkandi J.G."/>
            <person name="Papp V."/>
            <person name="Albert L."/>
            <person name="Andreopoulos W."/>
            <person name="Angelini C."/>
            <person name="Antonin V."/>
            <person name="Barry K.W."/>
            <person name="Bougher N.L."/>
            <person name="Buchanan P."/>
            <person name="Buyck B."/>
            <person name="Bense V."/>
            <person name="Catcheside P."/>
            <person name="Chovatia M."/>
            <person name="Cooper J."/>
            <person name="Damon W."/>
            <person name="Desjardin D."/>
            <person name="Finy P."/>
            <person name="Geml J."/>
            <person name="Haridas S."/>
            <person name="Hughes K."/>
            <person name="Justo A."/>
            <person name="Karasinski D."/>
            <person name="Kautmanova I."/>
            <person name="Kiss B."/>
            <person name="Kocsube S."/>
            <person name="Kotiranta H."/>
            <person name="LaButti K.M."/>
            <person name="Lechner B.E."/>
            <person name="Liimatainen K."/>
            <person name="Lipzen A."/>
            <person name="Lukacs Z."/>
            <person name="Mihaltcheva S."/>
            <person name="Morgado L.N."/>
            <person name="Niskanen T."/>
            <person name="Noordeloos M.E."/>
            <person name="Ohm R.A."/>
            <person name="Ortiz-Santana B."/>
            <person name="Ovrebo C."/>
            <person name="Racz N."/>
            <person name="Riley R."/>
            <person name="Savchenko A."/>
            <person name="Shiryaev A."/>
            <person name="Soop K."/>
            <person name="Spirin V."/>
            <person name="Szebenyi C."/>
            <person name="Tomsovsky M."/>
            <person name="Tulloss R.E."/>
            <person name="Uehling J."/>
            <person name="Grigoriev I.V."/>
            <person name="Vagvolgyi C."/>
            <person name="Papp T."/>
            <person name="Martin F.M."/>
            <person name="Miettinen O."/>
            <person name="Hibbett D.S."/>
            <person name="Nagy L.G."/>
        </authorList>
    </citation>
    <scope>NUCLEOTIDE SEQUENCE [LARGE SCALE GENOMIC DNA]</scope>
    <source>
        <strain evidence="1 2">NL-1719</strain>
    </source>
</reference>
<evidence type="ECO:0000313" key="2">
    <source>
        <dbReference type="Proteomes" id="UP000308600"/>
    </source>
</evidence>
<accession>A0ACD3BD62</accession>
<keyword evidence="2" id="KW-1185">Reference proteome</keyword>
<proteinExistence type="predicted"/>
<organism evidence="1 2">
    <name type="scientific">Pluteus cervinus</name>
    <dbReference type="NCBI Taxonomy" id="181527"/>
    <lineage>
        <taxon>Eukaryota</taxon>
        <taxon>Fungi</taxon>
        <taxon>Dikarya</taxon>
        <taxon>Basidiomycota</taxon>
        <taxon>Agaricomycotina</taxon>
        <taxon>Agaricomycetes</taxon>
        <taxon>Agaricomycetidae</taxon>
        <taxon>Agaricales</taxon>
        <taxon>Pluteineae</taxon>
        <taxon>Pluteaceae</taxon>
        <taxon>Pluteus</taxon>
    </lineage>
</organism>
<evidence type="ECO:0000313" key="1">
    <source>
        <dbReference type="EMBL" id="TFK75569.1"/>
    </source>
</evidence>
<name>A0ACD3BD62_9AGAR</name>
<dbReference type="EMBL" id="ML208262">
    <property type="protein sequence ID" value="TFK75569.1"/>
    <property type="molecule type" value="Genomic_DNA"/>
</dbReference>